<dbReference type="RefSeq" id="WP_160900397.1">
    <property type="nucleotide sequence ID" value="NZ_CP102850.1"/>
</dbReference>
<accession>A0A6L7GJX5</accession>
<dbReference type="AlphaFoldDB" id="A0A6L7GJX5"/>
<gene>
    <name evidence="1" type="ORF">GIY30_02450</name>
</gene>
<keyword evidence="2" id="KW-1185">Reference proteome</keyword>
<proteinExistence type="predicted"/>
<reference evidence="1 2" key="1">
    <citation type="submission" date="2019-11" db="EMBL/GenBank/DDBJ databases">
        <title>Gordonia sp. nov., a novel actinobacterium isolated from mangrove soil in Hainan.</title>
        <authorList>
            <person name="Huang X."/>
            <person name="Xie Y."/>
            <person name="Chu X."/>
            <person name="Xiao K."/>
        </authorList>
    </citation>
    <scope>NUCLEOTIDE SEQUENCE [LARGE SCALE GENOMIC DNA]</scope>
    <source>
        <strain evidence="1 2">HNM0687</strain>
    </source>
</reference>
<protein>
    <submittedName>
        <fullName evidence="1">Uncharacterized protein</fullName>
    </submittedName>
</protein>
<name>A0A6L7GJX5_9ACTN</name>
<dbReference type="EMBL" id="WMBR01000001">
    <property type="protein sequence ID" value="MXP20229.1"/>
    <property type="molecule type" value="Genomic_DNA"/>
</dbReference>
<comment type="caution">
    <text evidence="1">The sequence shown here is derived from an EMBL/GenBank/DDBJ whole genome shotgun (WGS) entry which is preliminary data.</text>
</comment>
<organism evidence="1 2">
    <name type="scientific">Gordonia mangrovi</name>
    <dbReference type="NCBI Taxonomy" id="2665643"/>
    <lineage>
        <taxon>Bacteria</taxon>
        <taxon>Bacillati</taxon>
        <taxon>Actinomycetota</taxon>
        <taxon>Actinomycetes</taxon>
        <taxon>Mycobacteriales</taxon>
        <taxon>Gordoniaceae</taxon>
        <taxon>Gordonia</taxon>
    </lineage>
</organism>
<dbReference type="Proteomes" id="UP000475545">
    <property type="component" value="Unassembled WGS sequence"/>
</dbReference>
<evidence type="ECO:0000313" key="1">
    <source>
        <dbReference type="EMBL" id="MXP20229.1"/>
    </source>
</evidence>
<sequence>MFESIEAYRESEISELNDLIKIGVESDHAIAKNYPDMIRRLRLLNHFSRDLSGLVEHVQGIANRNAVADWARAAGSSTMSELPWSKVSDACSEILAEPPIYKRDWTLGPVVRNFEGALDT</sequence>
<evidence type="ECO:0000313" key="2">
    <source>
        <dbReference type="Proteomes" id="UP000475545"/>
    </source>
</evidence>